<evidence type="ECO:0000313" key="2">
    <source>
        <dbReference type="EMBL" id="GBG96841.1"/>
    </source>
</evidence>
<dbReference type="SUPFAM" id="SSF47413">
    <property type="entry name" value="lambda repressor-like DNA-binding domains"/>
    <property type="match status" value="1"/>
</dbReference>
<name>A0A2R5HK51_9LACT</name>
<dbReference type="GO" id="GO:0003677">
    <property type="term" value="F:DNA binding"/>
    <property type="evidence" value="ECO:0007669"/>
    <property type="project" value="InterPro"/>
</dbReference>
<dbReference type="InterPro" id="IPR010057">
    <property type="entry name" value="Transcription_activator_Rgg_C"/>
</dbReference>
<dbReference type="InterPro" id="IPR001387">
    <property type="entry name" value="Cro/C1-type_HTH"/>
</dbReference>
<dbReference type="InterPro" id="IPR053163">
    <property type="entry name" value="HTH-type_regulator_Rgg"/>
</dbReference>
<accession>A0A2R5HK51</accession>
<evidence type="ECO:0000313" key="3">
    <source>
        <dbReference type="Proteomes" id="UP000245021"/>
    </source>
</evidence>
<dbReference type="SMART" id="SM00530">
    <property type="entry name" value="HTH_XRE"/>
    <property type="match status" value="1"/>
</dbReference>
<protein>
    <submittedName>
        <fullName evidence="2">XRE family transcriptional regulator</fullName>
    </submittedName>
</protein>
<dbReference type="Pfam" id="PF21259">
    <property type="entry name" value="Rgg_C"/>
    <property type="match status" value="1"/>
</dbReference>
<dbReference type="InterPro" id="IPR010982">
    <property type="entry name" value="Lambda_DNA-bd_dom_sf"/>
</dbReference>
<comment type="caution">
    <text evidence="2">The sequence shown here is derived from an EMBL/GenBank/DDBJ whole genome shotgun (WGS) entry which is preliminary data.</text>
</comment>
<evidence type="ECO:0000259" key="1">
    <source>
        <dbReference type="PROSITE" id="PS50943"/>
    </source>
</evidence>
<dbReference type="OrthoDB" id="5769614at2"/>
<keyword evidence="3" id="KW-1185">Reference proteome</keyword>
<dbReference type="PROSITE" id="PS50943">
    <property type="entry name" value="HTH_CROC1"/>
    <property type="match status" value="1"/>
</dbReference>
<organism evidence="2 3">
    <name type="scientific">Lactococcus termiticola</name>
    <dbReference type="NCBI Taxonomy" id="2169526"/>
    <lineage>
        <taxon>Bacteria</taxon>
        <taxon>Bacillati</taxon>
        <taxon>Bacillota</taxon>
        <taxon>Bacilli</taxon>
        <taxon>Lactobacillales</taxon>
        <taxon>Streptococcaceae</taxon>
        <taxon>Lactococcus</taxon>
    </lineage>
</organism>
<gene>
    <name evidence="2" type="primary">xre_2</name>
    <name evidence="2" type="ORF">NtB2_00966</name>
</gene>
<dbReference type="AlphaFoldDB" id="A0A2R5HK51"/>
<dbReference type="RefSeq" id="WP_109245810.1">
    <property type="nucleotide sequence ID" value="NZ_BFFO01000005.1"/>
</dbReference>
<dbReference type="EMBL" id="BFFO01000005">
    <property type="protein sequence ID" value="GBG96841.1"/>
    <property type="molecule type" value="Genomic_DNA"/>
</dbReference>
<reference evidence="2 3" key="1">
    <citation type="journal article" date="2018" name="Genome Announc.">
        <title>Draft Genome Sequence of Lactococcus sp. Strain NtB2 (JCM 32569), Isolated from the Gut of the Higher Termite Nasutitermes takasagoensis.</title>
        <authorList>
            <person name="Noda S."/>
            <person name="Aihara C."/>
            <person name="Yuki M."/>
            <person name="Ohkuma M."/>
        </authorList>
    </citation>
    <scope>NUCLEOTIDE SEQUENCE [LARGE SCALE GENOMIC DNA]</scope>
    <source>
        <strain evidence="2 3">NtB2</strain>
    </source>
</reference>
<dbReference type="PANTHER" id="PTHR37038">
    <property type="entry name" value="TRANSCRIPTIONAL REGULATOR-RELATED"/>
    <property type="match status" value="1"/>
</dbReference>
<sequence length="275" mass="31851">MSYSKYGQVFRAIRHKNGLPLSALSKIGIDGSNIARFERGESMLAIDKLAVCLQEMNVSLAEYELLINHFIPDYETEFFFDLENYDFSRNIKGLESLYLEAESEGKCRFALAAKACFVTLSKKDCDFLLAYFENLDYWTFPDLKLAYFCIFHFKSGDISRLIKASQGRNYSLGYHFCHLRSHVQLISRAMILFASRGKQKKAQQMADRLHKFEIKRDFFAINLIAIAEAVYCLQFEDKKKGMEELEKCLDKFSSCDAGELASYYRFHFQLMGILP</sequence>
<dbReference type="CDD" id="cd00093">
    <property type="entry name" value="HTH_XRE"/>
    <property type="match status" value="1"/>
</dbReference>
<feature type="domain" description="HTH cro/C1-type" evidence="1">
    <location>
        <begin position="10"/>
        <end position="63"/>
    </location>
</feature>
<dbReference type="NCBIfam" id="TIGR01716">
    <property type="entry name" value="RGG_Cterm"/>
    <property type="match status" value="1"/>
</dbReference>
<proteinExistence type="predicted"/>
<dbReference type="Proteomes" id="UP000245021">
    <property type="component" value="Unassembled WGS sequence"/>
</dbReference>